<accession>A0A1G9LX97</accession>
<dbReference type="Proteomes" id="UP000199555">
    <property type="component" value="Unassembled WGS sequence"/>
</dbReference>
<reference evidence="3" key="1">
    <citation type="submission" date="2016-10" db="EMBL/GenBank/DDBJ databases">
        <authorList>
            <person name="Varghese N."/>
            <person name="Submissions S."/>
        </authorList>
    </citation>
    <scope>NUCLEOTIDE SEQUENCE [LARGE SCALE GENOMIC DNA]</scope>
    <source>
        <strain evidence="3">CGMCC 1.7655</strain>
    </source>
</reference>
<feature type="compositionally biased region" description="Basic and acidic residues" evidence="1">
    <location>
        <begin position="35"/>
        <end position="45"/>
    </location>
</feature>
<sequence>MSKDRRPPPSSDSRQARLTAALRANLARRKAQARSRAEGEAEGDKAAGLMTGSKNNGPAGETPDEGASED</sequence>
<dbReference type="STRING" id="525640.SAMN04487971_11714"/>
<keyword evidence="3" id="KW-1185">Reference proteome</keyword>
<dbReference type="RefSeq" id="WP_090757024.1">
    <property type="nucleotide sequence ID" value="NZ_FNGE01000017.1"/>
</dbReference>
<dbReference type="EMBL" id="FNGE01000017">
    <property type="protein sequence ID" value="SDL66619.1"/>
    <property type="molecule type" value="Genomic_DNA"/>
</dbReference>
<feature type="region of interest" description="Disordered" evidence="1">
    <location>
        <begin position="25"/>
        <end position="70"/>
    </location>
</feature>
<gene>
    <name evidence="2" type="ORF">SAMN04487971_11714</name>
</gene>
<dbReference type="AlphaFoldDB" id="A0A1G9LX97"/>
<evidence type="ECO:0000313" key="3">
    <source>
        <dbReference type="Proteomes" id="UP000199555"/>
    </source>
</evidence>
<name>A0A1G9LX97_9RHOB</name>
<protein>
    <submittedName>
        <fullName evidence="2">Uncharacterized protein</fullName>
    </submittedName>
</protein>
<evidence type="ECO:0000256" key="1">
    <source>
        <dbReference type="SAM" id="MobiDB-lite"/>
    </source>
</evidence>
<evidence type="ECO:0000313" key="2">
    <source>
        <dbReference type="EMBL" id="SDL66619.1"/>
    </source>
</evidence>
<proteinExistence type="predicted"/>
<organism evidence="2 3">
    <name type="scientific">Paracoccus chinensis</name>
    <dbReference type="NCBI Taxonomy" id="525640"/>
    <lineage>
        <taxon>Bacteria</taxon>
        <taxon>Pseudomonadati</taxon>
        <taxon>Pseudomonadota</taxon>
        <taxon>Alphaproteobacteria</taxon>
        <taxon>Rhodobacterales</taxon>
        <taxon>Paracoccaceae</taxon>
        <taxon>Paracoccus</taxon>
    </lineage>
</organism>